<evidence type="ECO:0000256" key="1">
    <source>
        <dbReference type="ARBA" id="ARBA00023002"/>
    </source>
</evidence>
<dbReference type="Gene3D" id="3.30.1060.10">
    <property type="entry name" value="Peptide methionine sulphoxide reductase MsrA"/>
    <property type="match status" value="1"/>
</dbReference>
<dbReference type="GO" id="GO:0008113">
    <property type="term" value="F:peptide-methionine (S)-S-oxide reductase activity"/>
    <property type="evidence" value="ECO:0007669"/>
    <property type="project" value="UniProtKB-UniRule"/>
</dbReference>
<dbReference type="KEGG" id="opf:CBP31_14410"/>
<dbReference type="PANTHER" id="PTHR43774">
    <property type="entry name" value="PEPTIDE METHIONINE SULFOXIDE REDUCTASE"/>
    <property type="match status" value="1"/>
</dbReference>
<dbReference type="EC" id="1.8.4.11" evidence="4"/>
<sequence>MTDPVLNLLPNDFPDAEDGAFLNLGPQTLVLAGGCFWCTEAVYRQLKGVLEVTAGYAGGSPDTANYDAVCSGATDHAEAISIKYDSNIIGPGTLLKVFFGIAHDPTQLNRQGNDMGRQYRSAVFYQSGAEQQLVADYIRLLEDNGVVRASIVTCLEPLSAFYPAEHIHQNYAAANPNQPYIAAVAQPKVAKVQHYFKHRLKKDL</sequence>
<evidence type="ECO:0000256" key="4">
    <source>
        <dbReference type="HAMAP-Rule" id="MF_01401"/>
    </source>
</evidence>
<dbReference type="PANTHER" id="PTHR43774:SF1">
    <property type="entry name" value="PEPTIDE METHIONINE SULFOXIDE REDUCTASE MSRA 2"/>
    <property type="match status" value="1"/>
</dbReference>
<evidence type="ECO:0000259" key="5">
    <source>
        <dbReference type="Pfam" id="PF01625"/>
    </source>
</evidence>
<dbReference type="Pfam" id="PF01625">
    <property type="entry name" value="PMSR"/>
    <property type="match status" value="1"/>
</dbReference>
<dbReference type="RefSeq" id="WP_087038353.1">
    <property type="nucleotide sequence ID" value="NZ_CP021377.1"/>
</dbReference>
<dbReference type="Proteomes" id="UP000243937">
    <property type="component" value="Chromosome"/>
</dbReference>
<feature type="domain" description="Peptide methionine sulphoxide reductase MsrA" evidence="5">
    <location>
        <begin position="29"/>
        <end position="180"/>
    </location>
</feature>
<evidence type="ECO:0000313" key="7">
    <source>
        <dbReference type="Proteomes" id="UP000243937"/>
    </source>
</evidence>
<name>A0A1Y0D913_9GAMM</name>
<evidence type="ECO:0000256" key="2">
    <source>
        <dbReference type="ARBA" id="ARBA00047806"/>
    </source>
</evidence>
<proteinExistence type="inferred from homology"/>
<comment type="catalytic activity">
    <reaction evidence="2 4">
        <text>L-methionyl-[protein] + [thioredoxin]-disulfide + H2O = L-methionyl-(S)-S-oxide-[protein] + [thioredoxin]-dithiol</text>
        <dbReference type="Rhea" id="RHEA:14217"/>
        <dbReference type="Rhea" id="RHEA-COMP:10698"/>
        <dbReference type="Rhea" id="RHEA-COMP:10700"/>
        <dbReference type="Rhea" id="RHEA-COMP:12313"/>
        <dbReference type="Rhea" id="RHEA-COMP:12315"/>
        <dbReference type="ChEBI" id="CHEBI:15377"/>
        <dbReference type="ChEBI" id="CHEBI:16044"/>
        <dbReference type="ChEBI" id="CHEBI:29950"/>
        <dbReference type="ChEBI" id="CHEBI:44120"/>
        <dbReference type="ChEBI" id="CHEBI:50058"/>
        <dbReference type="EC" id="1.8.4.11"/>
    </reaction>
</comment>
<dbReference type="EMBL" id="CP021377">
    <property type="protein sequence ID" value="ART83677.1"/>
    <property type="molecule type" value="Genomic_DNA"/>
</dbReference>
<organism evidence="6 7">
    <name type="scientific">Oceanisphaera profunda</name>
    <dbReference type="NCBI Taxonomy" id="1416627"/>
    <lineage>
        <taxon>Bacteria</taxon>
        <taxon>Pseudomonadati</taxon>
        <taxon>Pseudomonadota</taxon>
        <taxon>Gammaproteobacteria</taxon>
        <taxon>Aeromonadales</taxon>
        <taxon>Aeromonadaceae</taxon>
        <taxon>Oceanisphaera</taxon>
    </lineage>
</organism>
<dbReference type="OrthoDB" id="4174719at2"/>
<comment type="similarity">
    <text evidence="4">Belongs to the MsrA Met sulfoxide reductase family.</text>
</comment>
<dbReference type="NCBIfam" id="TIGR00401">
    <property type="entry name" value="msrA"/>
    <property type="match status" value="1"/>
</dbReference>
<reference evidence="6 7" key="1">
    <citation type="journal article" date="2014" name="Int. J. Syst. Evol. Microbiol.">
        <title>Oceanisphaera profunda sp. nov., a marine bacterium isolated from deep-sea sediment, and emended description of the genus Oceanisphaera.</title>
        <authorList>
            <person name="Xu Z."/>
            <person name="Zhang X.Y."/>
            <person name="Su H.N."/>
            <person name="Yu Z.C."/>
            <person name="Liu C."/>
            <person name="Li H."/>
            <person name="Chen X.L."/>
            <person name="Song X.Y."/>
            <person name="Xie B.B."/>
            <person name="Qin Q.L."/>
            <person name="Zhou B.C."/>
            <person name="Shi M."/>
            <person name="Huang Y."/>
            <person name="Zhang Y.Z."/>
        </authorList>
    </citation>
    <scope>NUCLEOTIDE SEQUENCE [LARGE SCALE GENOMIC DNA]</scope>
    <source>
        <strain evidence="6 7">SM1222</strain>
    </source>
</reference>
<dbReference type="InterPro" id="IPR002569">
    <property type="entry name" value="Met_Sox_Rdtase_MsrA_dom"/>
</dbReference>
<comment type="catalytic activity">
    <reaction evidence="3 4">
        <text>[thioredoxin]-disulfide + L-methionine + H2O = L-methionine (S)-S-oxide + [thioredoxin]-dithiol</text>
        <dbReference type="Rhea" id="RHEA:19993"/>
        <dbReference type="Rhea" id="RHEA-COMP:10698"/>
        <dbReference type="Rhea" id="RHEA-COMP:10700"/>
        <dbReference type="ChEBI" id="CHEBI:15377"/>
        <dbReference type="ChEBI" id="CHEBI:29950"/>
        <dbReference type="ChEBI" id="CHEBI:50058"/>
        <dbReference type="ChEBI" id="CHEBI:57844"/>
        <dbReference type="ChEBI" id="CHEBI:58772"/>
        <dbReference type="EC" id="1.8.4.11"/>
    </reaction>
</comment>
<evidence type="ECO:0000313" key="6">
    <source>
        <dbReference type="EMBL" id="ART83677.1"/>
    </source>
</evidence>
<feature type="active site" evidence="4">
    <location>
        <position position="35"/>
    </location>
</feature>
<accession>A0A1Y0D913</accession>
<keyword evidence="7" id="KW-1185">Reference proteome</keyword>
<dbReference type="HAMAP" id="MF_01401">
    <property type="entry name" value="MsrA"/>
    <property type="match status" value="1"/>
</dbReference>
<dbReference type="GO" id="GO:0033744">
    <property type="term" value="F:L-methionine:thioredoxin-disulfide S-oxidoreductase activity"/>
    <property type="evidence" value="ECO:0007669"/>
    <property type="project" value="RHEA"/>
</dbReference>
<dbReference type="InterPro" id="IPR036509">
    <property type="entry name" value="Met_Sox_Rdtase_MsrA_sf"/>
</dbReference>
<protein>
    <recommendedName>
        <fullName evidence="4">Peptide methionine sulfoxide reductase MsrA</fullName>
        <shortName evidence="4">Protein-methionine-S-oxide reductase</shortName>
        <ecNumber evidence="4">1.8.4.11</ecNumber>
    </recommendedName>
    <alternativeName>
        <fullName evidence="4">Peptide-methionine (S)-S-oxide reductase</fullName>
        <shortName evidence="4">Peptide Met(O) reductase</shortName>
    </alternativeName>
</protein>
<gene>
    <name evidence="4" type="primary">msrA</name>
    <name evidence="6" type="ORF">CBP31_14410</name>
</gene>
<dbReference type="SUPFAM" id="SSF55068">
    <property type="entry name" value="Peptide methionine sulfoxide reductase"/>
    <property type="match status" value="1"/>
</dbReference>
<evidence type="ECO:0000256" key="3">
    <source>
        <dbReference type="ARBA" id="ARBA00048782"/>
    </source>
</evidence>
<keyword evidence="1 4" id="KW-0560">Oxidoreductase</keyword>
<comment type="function">
    <text evidence="4">Has an important function as a repair enzyme for proteins that have been inactivated by oxidation. Catalyzes the reversible oxidation-reduction of methionine sulfoxide in proteins to methionine.</text>
</comment>
<dbReference type="AlphaFoldDB" id="A0A1Y0D913"/>